<dbReference type="Pfam" id="PF23122">
    <property type="entry name" value="C2_ITFG1"/>
    <property type="match status" value="1"/>
</dbReference>
<comment type="subcellular location">
    <subcellularLocation>
        <location evidence="1">Membrane</location>
        <topology evidence="1">Single-pass type I membrane protein</topology>
    </subcellularLocation>
</comment>
<dbReference type="EMBL" id="QPFP01000019">
    <property type="protein sequence ID" value="TEB31347.1"/>
    <property type="molecule type" value="Genomic_DNA"/>
</dbReference>
<keyword evidence="4" id="KW-0732">Signal</keyword>
<protein>
    <recommendedName>
        <fullName evidence="9">T-cell immunomodulatory protein TIP C2 domain-containing protein</fullName>
    </recommendedName>
</protein>
<evidence type="ECO:0000256" key="3">
    <source>
        <dbReference type="ARBA" id="ARBA00022692"/>
    </source>
</evidence>
<comment type="caution">
    <text evidence="10">The sequence shown here is derived from an EMBL/GenBank/DDBJ whole genome shotgun (WGS) entry which is preliminary data.</text>
</comment>
<dbReference type="OrthoDB" id="10022113at2759"/>
<dbReference type="Gene3D" id="2.130.10.130">
    <property type="entry name" value="Integrin alpha, N-terminal"/>
    <property type="match status" value="1"/>
</dbReference>
<evidence type="ECO:0000256" key="1">
    <source>
        <dbReference type="ARBA" id="ARBA00004479"/>
    </source>
</evidence>
<dbReference type="InterPro" id="IPR013517">
    <property type="entry name" value="FG-GAP"/>
</dbReference>
<keyword evidence="11" id="KW-1185">Reference proteome</keyword>
<dbReference type="Proteomes" id="UP000298030">
    <property type="component" value="Unassembled WGS sequence"/>
</dbReference>
<dbReference type="GO" id="GO:0005886">
    <property type="term" value="C:plasma membrane"/>
    <property type="evidence" value="ECO:0007669"/>
    <property type="project" value="TreeGrafter"/>
</dbReference>
<dbReference type="Pfam" id="PF13517">
    <property type="entry name" value="FG-GAP_3"/>
    <property type="match status" value="2"/>
</dbReference>
<feature type="domain" description="T-cell immunomodulatory protein TIP C2" evidence="9">
    <location>
        <begin position="524"/>
        <end position="621"/>
    </location>
</feature>
<dbReference type="InterPro" id="IPR057089">
    <property type="entry name" value="C2_TIP"/>
</dbReference>
<gene>
    <name evidence="10" type="ORF">FA13DRAFT_1732788</name>
</gene>
<dbReference type="PANTHER" id="PTHR13412:SF0">
    <property type="entry name" value="T-CELL IMMUNOMODULATORY PROTEIN"/>
    <property type="match status" value="1"/>
</dbReference>
<evidence type="ECO:0000256" key="6">
    <source>
        <dbReference type="ARBA" id="ARBA00023136"/>
    </source>
</evidence>
<accession>A0A4Y7TB03</accession>
<keyword evidence="5 8" id="KW-1133">Transmembrane helix</keyword>
<comment type="similarity">
    <text evidence="2">Belongs to the TIP family.</text>
</comment>
<keyword evidence="7" id="KW-0325">Glycoprotein</keyword>
<keyword evidence="6 8" id="KW-0472">Membrane</keyword>
<evidence type="ECO:0000256" key="2">
    <source>
        <dbReference type="ARBA" id="ARBA00006496"/>
    </source>
</evidence>
<keyword evidence="3 8" id="KW-0812">Transmembrane</keyword>
<reference evidence="10 11" key="1">
    <citation type="journal article" date="2019" name="Nat. Ecol. Evol.">
        <title>Megaphylogeny resolves global patterns of mushroom evolution.</title>
        <authorList>
            <person name="Varga T."/>
            <person name="Krizsan K."/>
            <person name="Foldi C."/>
            <person name="Dima B."/>
            <person name="Sanchez-Garcia M."/>
            <person name="Sanchez-Ramirez S."/>
            <person name="Szollosi G.J."/>
            <person name="Szarkandi J.G."/>
            <person name="Papp V."/>
            <person name="Albert L."/>
            <person name="Andreopoulos W."/>
            <person name="Angelini C."/>
            <person name="Antonin V."/>
            <person name="Barry K.W."/>
            <person name="Bougher N.L."/>
            <person name="Buchanan P."/>
            <person name="Buyck B."/>
            <person name="Bense V."/>
            <person name="Catcheside P."/>
            <person name="Chovatia M."/>
            <person name="Cooper J."/>
            <person name="Damon W."/>
            <person name="Desjardin D."/>
            <person name="Finy P."/>
            <person name="Geml J."/>
            <person name="Haridas S."/>
            <person name="Hughes K."/>
            <person name="Justo A."/>
            <person name="Karasinski D."/>
            <person name="Kautmanova I."/>
            <person name="Kiss B."/>
            <person name="Kocsube S."/>
            <person name="Kotiranta H."/>
            <person name="LaButti K.M."/>
            <person name="Lechner B.E."/>
            <person name="Liimatainen K."/>
            <person name="Lipzen A."/>
            <person name="Lukacs Z."/>
            <person name="Mihaltcheva S."/>
            <person name="Morgado L.N."/>
            <person name="Niskanen T."/>
            <person name="Noordeloos M.E."/>
            <person name="Ohm R.A."/>
            <person name="Ortiz-Santana B."/>
            <person name="Ovrebo C."/>
            <person name="Racz N."/>
            <person name="Riley R."/>
            <person name="Savchenko A."/>
            <person name="Shiryaev A."/>
            <person name="Soop K."/>
            <person name="Spirin V."/>
            <person name="Szebenyi C."/>
            <person name="Tomsovsky M."/>
            <person name="Tulloss R.E."/>
            <person name="Uehling J."/>
            <person name="Grigoriev I.V."/>
            <person name="Vagvolgyi C."/>
            <person name="Papp T."/>
            <person name="Martin F.M."/>
            <person name="Miettinen O."/>
            <person name="Hibbett D.S."/>
            <person name="Nagy L.G."/>
        </authorList>
    </citation>
    <scope>NUCLEOTIDE SEQUENCE [LARGE SCALE GENOMIC DNA]</scope>
    <source>
        <strain evidence="10 11">FP101781</strain>
    </source>
</reference>
<evidence type="ECO:0000256" key="8">
    <source>
        <dbReference type="SAM" id="Phobius"/>
    </source>
</evidence>
<evidence type="ECO:0000256" key="4">
    <source>
        <dbReference type="ARBA" id="ARBA00022729"/>
    </source>
</evidence>
<evidence type="ECO:0000313" key="10">
    <source>
        <dbReference type="EMBL" id="TEB31347.1"/>
    </source>
</evidence>
<dbReference type="SUPFAM" id="SSF69318">
    <property type="entry name" value="Integrin alpha N-terminal domain"/>
    <property type="match status" value="2"/>
</dbReference>
<evidence type="ECO:0000313" key="11">
    <source>
        <dbReference type="Proteomes" id="UP000298030"/>
    </source>
</evidence>
<dbReference type="InterPro" id="IPR028994">
    <property type="entry name" value="Integrin_alpha_N"/>
</dbReference>
<name>A0A4Y7TB03_COPMI</name>
<feature type="transmembrane region" description="Helical" evidence="8">
    <location>
        <begin position="627"/>
        <end position="649"/>
    </location>
</feature>
<evidence type="ECO:0000256" key="5">
    <source>
        <dbReference type="ARBA" id="ARBA00022989"/>
    </source>
</evidence>
<organism evidence="10 11">
    <name type="scientific">Coprinellus micaceus</name>
    <name type="common">Glistening ink-cap mushroom</name>
    <name type="synonym">Coprinus micaceus</name>
    <dbReference type="NCBI Taxonomy" id="71717"/>
    <lineage>
        <taxon>Eukaryota</taxon>
        <taxon>Fungi</taxon>
        <taxon>Dikarya</taxon>
        <taxon>Basidiomycota</taxon>
        <taxon>Agaricomycotina</taxon>
        <taxon>Agaricomycetes</taxon>
        <taxon>Agaricomycetidae</taxon>
        <taxon>Agaricales</taxon>
        <taxon>Agaricineae</taxon>
        <taxon>Psathyrellaceae</taxon>
        <taxon>Coprinellus</taxon>
    </lineage>
</organism>
<dbReference type="PANTHER" id="PTHR13412">
    <property type="entry name" value="T-CELL IMMUNOMODULATORY PROTEIN HOMOLOG"/>
    <property type="match status" value="1"/>
</dbReference>
<dbReference type="InterPro" id="IPR024881">
    <property type="entry name" value="Tip"/>
</dbReference>
<evidence type="ECO:0000259" key="9">
    <source>
        <dbReference type="Pfam" id="PF23122"/>
    </source>
</evidence>
<evidence type="ECO:0000256" key="7">
    <source>
        <dbReference type="ARBA" id="ARBA00023180"/>
    </source>
</evidence>
<sequence>MYFFRSGRRKSRTLFCLTGISLLSSAHGFKFWWPFPKKRFTGNSLIEAGTLGLTGDIRVVAFGDFDGDQLLDVLSLASDQQTVSVYNWQHDAFIFEESATFKHPHRIYNVVPGDFTHNGKLDILVMSESDSSGQMDLTLYPSLVGSGFDVQNALRLPPSSIPQPIPVDADGDMKIDLLGRSPTSSNLQLWQNVYNASVPDSPLFELMEPPLPNARCSISNPHGNAVVDLNGDCLADVFLVCDDGGDRKSFQIWVNNKDKGFSLSQQGPLPSGTQSISLADVDRDGTIDLVFSTCSSVSRSSGVGRDCYINIAYNRQLALCKSTTDSGVKKGEQVCRPPGDLCTADPNFKFDLRDDPDNQLFARFPVSSFLPKDQSLLVLDTTYNPPLPISLKLGDANLDGFPDILLISATGKTKTPKLLWSVPCGKDIPGCDGGGRTRGFRLASKDVETLEGITDARSVSFLDMDEDGTLDIMVQRTGEGGRGPVVFIQNNFYYDAFFLKAIVLNGACDNGVCYSPNGSEKYHPFGVSYSGASYKYTVLDTAGRRSAAQVGQLPQTAYHSLGTPYSFFGLGRTNNYIENLFVGTTVHHKEHYINMEGVVPNSKVVILPSVKEGENWRRELFLRPGEWIPWVTVTVVVGTAILAIIVFVLQLNEKREDELERRRASHHINFDAL</sequence>
<proteinExistence type="inferred from homology"/>
<dbReference type="AlphaFoldDB" id="A0A4Y7TB03"/>
<dbReference type="STRING" id="71717.A0A4Y7TB03"/>